<organism evidence="1 2">
    <name type="scientific">Phytoactinopolyspora halophila</name>
    <dbReference type="NCBI Taxonomy" id="1981511"/>
    <lineage>
        <taxon>Bacteria</taxon>
        <taxon>Bacillati</taxon>
        <taxon>Actinomycetota</taxon>
        <taxon>Actinomycetes</taxon>
        <taxon>Jiangellales</taxon>
        <taxon>Jiangellaceae</taxon>
        <taxon>Phytoactinopolyspora</taxon>
    </lineage>
</organism>
<protein>
    <submittedName>
        <fullName evidence="1">Uncharacterized protein</fullName>
    </submittedName>
</protein>
<dbReference type="Proteomes" id="UP000250462">
    <property type="component" value="Unassembled WGS sequence"/>
</dbReference>
<gene>
    <name evidence="1" type="ORF">DPM12_08130</name>
</gene>
<reference evidence="1 2" key="1">
    <citation type="submission" date="2018-06" db="EMBL/GenBank/DDBJ databases">
        <title>Phytoactinopolyspora halophila sp. nov., a novel halophilic actinomycete isolated from a saline soil in China.</title>
        <authorList>
            <person name="Tang S.-K."/>
        </authorList>
    </citation>
    <scope>NUCLEOTIDE SEQUENCE [LARGE SCALE GENOMIC DNA]</scope>
    <source>
        <strain evidence="1 2">YIM 96934</strain>
    </source>
</reference>
<dbReference type="OrthoDB" id="5190387at2"/>
<sequence length="62" mass="6792">MGNAHILAAIANAGEPIVEGDALTYVGKDDRGVELTIIIVPDDRAGWMDSWTIIHAMPNYRR</sequence>
<dbReference type="AlphaFoldDB" id="A0A329QTR3"/>
<name>A0A329QTR3_9ACTN</name>
<keyword evidence="2" id="KW-1185">Reference proteome</keyword>
<evidence type="ECO:0000313" key="1">
    <source>
        <dbReference type="EMBL" id="RAW15717.1"/>
    </source>
</evidence>
<evidence type="ECO:0000313" key="2">
    <source>
        <dbReference type="Proteomes" id="UP000250462"/>
    </source>
</evidence>
<proteinExistence type="predicted"/>
<dbReference type="EMBL" id="QMIG01000005">
    <property type="protein sequence ID" value="RAW15717.1"/>
    <property type="molecule type" value="Genomic_DNA"/>
</dbReference>
<comment type="caution">
    <text evidence="1">The sequence shown here is derived from an EMBL/GenBank/DDBJ whole genome shotgun (WGS) entry which is preliminary data.</text>
</comment>
<accession>A0A329QTR3</accession>